<gene>
    <name evidence="2" type="ORF">SAMN05444390_102304</name>
</gene>
<dbReference type="EMBL" id="FNVQ01000002">
    <property type="protein sequence ID" value="SEG53902.1"/>
    <property type="molecule type" value="Genomic_DNA"/>
</dbReference>
<name>A0A1H6AZX2_9GAMM</name>
<evidence type="ECO:0000313" key="3">
    <source>
        <dbReference type="Proteomes" id="UP000236745"/>
    </source>
</evidence>
<evidence type="ECO:0000313" key="2">
    <source>
        <dbReference type="EMBL" id="SEG53902.1"/>
    </source>
</evidence>
<proteinExistence type="predicted"/>
<keyword evidence="3" id="KW-1185">Reference proteome</keyword>
<dbReference type="SUPFAM" id="SSF55804">
    <property type="entry name" value="Phoshotransferase/anion transport protein"/>
    <property type="match status" value="1"/>
</dbReference>
<dbReference type="InterPro" id="IPR051541">
    <property type="entry name" value="PTS_SugarTrans_NitroReg"/>
</dbReference>
<protein>
    <submittedName>
        <fullName evidence="2">PTS IIA-like nitrogen-regulatory protein PtsN</fullName>
    </submittedName>
</protein>
<dbReference type="PANTHER" id="PTHR47738">
    <property type="entry name" value="PTS SYSTEM FRUCTOSE-LIKE EIIA COMPONENT-RELATED"/>
    <property type="match status" value="1"/>
</dbReference>
<accession>A0A1H6AZX2</accession>
<reference evidence="2 3" key="1">
    <citation type="submission" date="2016-10" db="EMBL/GenBank/DDBJ databases">
        <authorList>
            <person name="de Groot N.N."/>
        </authorList>
    </citation>
    <scope>NUCLEOTIDE SEQUENCE [LARGE SCALE GENOMIC DNA]</scope>
    <source>
        <strain evidence="2 3">DSM 22012</strain>
    </source>
</reference>
<feature type="domain" description="PTS EIIA type-2" evidence="1">
    <location>
        <begin position="5"/>
        <end position="149"/>
    </location>
</feature>
<dbReference type="InterPro" id="IPR016152">
    <property type="entry name" value="PTrfase/Anion_transptr"/>
</dbReference>
<dbReference type="RefSeq" id="WP_104003401.1">
    <property type="nucleotide sequence ID" value="NZ_FNVQ01000002.1"/>
</dbReference>
<dbReference type="OrthoDB" id="95460at2"/>
<dbReference type="Pfam" id="PF00359">
    <property type="entry name" value="PTS_EIIA_2"/>
    <property type="match status" value="1"/>
</dbReference>
<dbReference type="AlphaFoldDB" id="A0A1H6AZX2"/>
<dbReference type="PROSITE" id="PS51094">
    <property type="entry name" value="PTS_EIIA_TYPE_2"/>
    <property type="match status" value="1"/>
</dbReference>
<dbReference type="GO" id="GO:0030295">
    <property type="term" value="F:protein kinase activator activity"/>
    <property type="evidence" value="ECO:0007669"/>
    <property type="project" value="TreeGrafter"/>
</dbReference>
<organism evidence="2 3">
    <name type="scientific">Marinobacterium lutimaris</name>
    <dbReference type="NCBI Taxonomy" id="568106"/>
    <lineage>
        <taxon>Bacteria</taxon>
        <taxon>Pseudomonadati</taxon>
        <taxon>Pseudomonadota</taxon>
        <taxon>Gammaproteobacteria</taxon>
        <taxon>Oceanospirillales</taxon>
        <taxon>Oceanospirillaceae</taxon>
        <taxon>Marinobacterium</taxon>
    </lineage>
</organism>
<dbReference type="InterPro" id="IPR002178">
    <property type="entry name" value="PTS_EIIA_type-2_dom"/>
</dbReference>
<sequence>MKLTELLNESRILCHADVVSKKRALELASDTLAGQSANPPSEEIFSGLLNRERLGSTGIGDGVAIPHCRLAGCGNAVALLMTLAEPIDFDAIDNKPVDLLCFLLVPEDGAEEHLQTLAGLAELFSQSDVRDKLRSCSSNAELYSTFVALAETLGG</sequence>
<dbReference type="CDD" id="cd00211">
    <property type="entry name" value="PTS_IIA_fru"/>
    <property type="match status" value="1"/>
</dbReference>
<dbReference type="PANTHER" id="PTHR47738:SF1">
    <property type="entry name" value="NITROGEN REGULATORY PROTEIN"/>
    <property type="match status" value="1"/>
</dbReference>
<dbReference type="Proteomes" id="UP000236745">
    <property type="component" value="Unassembled WGS sequence"/>
</dbReference>
<dbReference type="Gene3D" id="3.40.930.10">
    <property type="entry name" value="Mannitol-specific EII, Chain A"/>
    <property type="match status" value="1"/>
</dbReference>
<evidence type="ECO:0000259" key="1">
    <source>
        <dbReference type="PROSITE" id="PS51094"/>
    </source>
</evidence>